<dbReference type="GO" id="GO:0005524">
    <property type="term" value="F:ATP binding"/>
    <property type="evidence" value="ECO:0007669"/>
    <property type="project" value="InterPro"/>
</dbReference>
<evidence type="ECO:0000256" key="7">
    <source>
        <dbReference type="ARBA" id="ARBA00033194"/>
    </source>
</evidence>
<dbReference type="RefSeq" id="XP_009262776.1">
    <property type="nucleotide sequence ID" value="XM_009264501.1"/>
</dbReference>
<keyword evidence="13" id="KW-1185">Reference proteome</keyword>
<evidence type="ECO:0000256" key="6">
    <source>
        <dbReference type="ARBA" id="ARBA00030980"/>
    </source>
</evidence>
<dbReference type="InterPro" id="IPR008266">
    <property type="entry name" value="Tyr_kinase_AS"/>
</dbReference>
<evidence type="ECO:0000259" key="11">
    <source>
        <dbReference type="PROSITE" id="PS50011"/>
    </source>
</evidence>
<dbReference type="SMART" id="SM00220">
    <property type="entry name" value="S_TKc"/>
    <property type="match status" value="1"/>
</dbReference>
<evidence type="ECO:0000256" key="1">
    <source>
        <dbReference type="ARBA" id="ARBA00003747"/>
    </source>
</evidence>
<evidence type="ECO:0000313" key="12">
    <source>
        <dbReference type="EMBL" id="EKJ68376.1"/>
    </source>
</evidence>
<evidence type="ECO:0000256" key="8">
    <source>
        <dbReference type="ARBA" id="ARBA00047899"/>
    </source>
</evidence>
<protein>
    <recommendedName>
        <fullName evidence="5">EKC/KEOPS complex subunit BUD32</fullName>
        <ecNumber evidence="3">2.7.11.1</ecNumber>
    </recommendedName>
    <alternativeName>
        <fullName evidence="6 7">Atypical Serine/threonine protein kinase BUD32</fullName>
    </alternativeName>
    <alternativeName>
        <fullName evidence="4">EKC/KEOPS complex subunit bud32</fullName>
    </alternativeName>
</protein>
<dbReference type="Pfam" id="PF00069">
    <property type="entry name" value="Pkinase"/>
    <property type="match status" value="1"/>
</dbReference>
<evidence type="ECO:0000313" key="13">
    <source>
        <dbReference type="Proteomes" id="UP000007978"/>
    </source>
</evidence>
<dbReference type="EC" id="2.7.11.1" evidence="3"/>
<dbReference type="GO" id="GO:0004674">
    <property type="term" value="F:protein serine/threonine kinase activity"/>
    <property type="evidence" value="ECO:0007669"/>
    <property type="project" value="UniProtKB-EC"/>
</dbReference>
<evidence type="ECO:0000256" key="10">
    <source>
        <dbReference type="SAM" id="MobiDB-lite"/>
    </source>
</evidence>
<dbReference type="Gene3D" id="1.10.510.10">
    <property type="entry name" value="Transferase(Phosphotransferase) domain 1"/>
    <property type="match status" value="1"/>
</dbReference>
<evidence type="ECO:0000256" key="3">
    <source>
        <dbReference type="ARBA" id="ARBA00012513"/>
    </source>
</evidence>
<dbReference type="PANTHER" id="PTHR24359:SF1">
    <property type="entry name" value="INHIBITOR OF NUCLEAR FACTOR KAPPA-B KINASE EPSILON SUBUNIT HOMOLOG 1-RELATED"/>
    <property type="match status" value="1"/>
</dbReference>
<evidence type="ECO:0000256" key="9">
    <source>
        <dbReference type="ARBA" id="ARBA00048679"/>
    </source>
</evidence>
<gene>
    <name evidence="12" type="ORF">FPSE_11384</name>
</gene>
<dbReference type="KEGG" id="fpu:FPSE_11384"/>
<comment type="function">
    <text evidence="1">Component of the EKC/KEOPS complex that is required for the formation of a threonylcarbamoyl group on adenosine at position 37 (t(6)A37) in tRNAs that read codons beginning with adenine. The complex is probably involved in the transfer of the threonylcarbamoyl moiety of threonylcarbamoyl-AMP (TC-AMP) to the N6 group of A37. BUD32 has ATPase activity in the context of the EKC/KEOPS complex and likely plays a supporting role to the catalytic subunit KAE1. The EKC/KEOPS complex also promotes both telomere uncapping and telomere elongation. The complex is required for efficient recruitment of transcriptional coactivators.</text>
</comment>
<dbReference type="HOGENOM" id="CLU_013327_0_0_1"/>
<comment type="caution">
    <text evidence="12">The sequence shown here is derived from an EMBL/GenBank/DDBJ whole genome shotgun (WGS) entry which is preliminary data.</text>
</comment>
<feature type="compositionally biased region" description="Polar residues" evidence="10">
    <location>
        <begin position="396"/>
        <end position="413"/>
    </location>
</feature>
<comment type="catalytic activity">
    <reaction evidence="8">
        <text>L-threonyl-[protein] + ATP = O-phospho-L-threonyl-[protein] + ADP + H(+)</text>
        <dbReference type="Rhea" id="RHEA:46608"/>
        <dbReference type="Rhea" id="RHEA-COMP:11060"/>
        <dbReference type="Rhea" id="RHEA-COMP:11605"/>
        <dbReference type="ChEBI" id="CHEBI:15378"/>
        <dbReference type="ChEBI" id="CHEBI:30013"/>
        <dbReference type="ChEBI" id="CHEBI:30616"/>
        <dbReference type="ChEBI" id="CHEBI:61977"/>
        <dbReference type="ChEBI" id="CHEBI:456216"/>
        <dbReference type="EC" id="2.7.11.1"/>
    </reaction>
</comment>
<dbReference type="InterPro" id="IPR011009">
    <property type="entry name" value="Kinase-like_dom_sf"/>
</dbReference>
<comment type="catalytic activity">
    <reaction evidence="9">
        <text>L-seryl-[protein] + ATP = O-phospho-L-seryl-[protein] + ADP + H(+)</text>
        <dbReference type="Rhea" id="RHEA:17989"/>
        <dbReference type="Rhea" id="RHEA-COMP:9863"/>
        <dbReference type="Rhea" id="RHEA-COMP:11604"/>
        <dbReference type="ChEBI" id="CHEBI:15378"/>
        <dbReference type="ChEBI" id="CHEBI:29999"/>
        <dbReference type="ChEBI" id="CHEBI:30616"/>
        <dbReference type="ChEBI" id="CHEBI:83421"/>
        <dbReference type="ChEBI" id="CHEBI:456216"/>
        <dbReference type="EC" id="2.7.11.1"/>
    </reaction>
</comment>
<evidence type="ECO:0000256" key="5">
    <source>
        <dbReference type="ARBA" id="ARBA00019973"/>
    </source>
</evidence>
<name>K3UAN3_FUSPC</name>
<dbReference type="InterPro" id="IPR000719">
    <property type="entry name" value="Prot_kinase_dom"/>
</dbReference>
<dbReference type="AlphaFoldDB" id="K3UAN3"/>
<dbReference type="PROSITE" id="PS00109">
    <property type="entry name" value="PROTEIN_KINASE_TYR"/>
    <property type="match status" value="1"/>
</dbReference>
<dbReference type="PROSITE" id="PS50011">
    <property type="entry name" value="PROTEIN_KINASE_DOM"/>
    <property type="match status" value="1"/>
</dbReference>
<dbReference type="PANTHER" id="PTHR24359">
    <property type="entry name" value="SERINE/THREONINE-PROTEIN KINASE SBK1"/>
    <property type="match status" value="1"/>
</dbReference>
<evidence type="ECO:0000256" key="2">
    <source>
        <dbReference type="ARBA" id="ARBA00011534"/>
    </source>
</evidence>
<comment type="subunit">
    <text evidence="2">Component of the EKC/KEOPS complex composed of at least BUD32, CGI121, GON7, KAE1 and PCC1; the whole complex dimerizes.</text>
</comment>
<feature type="region of interest" description="Disordered" evidence="10">
    <location>
        <begin position="529"/>
        <end position="551"/>
    </location>
</feature>
<dbReference type="eggNOG" id="KOG4177">
    <property type="taxonomic scope" value="Eukaryota"/>
</dbReference>
<proteinExistence type="predicted"/>
<sequence>MASPYDEFCGRISSEFNREFDNQDKESRFAGLGMIKTVLPQPELDKFYNILKDEQVERPDDAQAFKQIIERRMLYEFLAAMLCAQCSFEAAMAFVDKMVLGNLAKIQEKRAEKPYYLPQSERDLETLFGNFTDARKFLSVQKLFCVIVFGSVDVVTIKTDEMKSLPWTVNKKLNSGTYGIVEEVTISSDHLTTNGDFNNVNSMTVQLARKSFVEAPNPRKNFNQELQTIRRILRSSSKSDNILTSLAAIVVEETKDTNFYLLMPLALCDLKQYMETDRQMDVKFKARLIGSAMGLANGLSFLHKNIHSDEGDHICYHLDLRPANVLLFKDQHSSYADEMVWKLSDFGISKVKTVHEPGKKPKNSGTEESRLLKDLFRTQESDSGEGVASDTKNVRGRSTFSPPEATNSKPEMNENSDIWSLGCIISVLFTYMENGHKGVTKYASARGECAKDKHDAFWKSFAIYRYEINDAVLTEHSSLIDKCSVAQKAAMEDMLGFLETDVLKINKRMRCDAKKISGRLRNTKKAYLEETSRPGSLDRTTRKSVEQSTSRSKASCSVDRWQLGKKKSDNFKGCDSSPNGSFLAYWNHQTIMVFDVSANRRELVAKNGLSDRLRASFDSFRGATTREPTFECYEKETDKPEECWCAVKLTNNYIVAISSSRKDSHCYIFKIGDGTNLSARYKKPLLRKEFHALSVCQSPDTLACLLSDATNGSILWRAKIHWENPQPDTMATGHTDGTSSSGNNEIRLELVEEKEFPVERPDQQLEHFILDTHETCYMVFPMRRDPLALSVVLNNFELQKSVTHRLLLKNHGHTMSRMFTDMTPFYKGSSISEAFMVTHSDQIWHFKSGRTCNNLTVDGYQPTDQYRLLSITTCEETGRIFALGGYSGCTSIELLEIGLDGTDVDPKLTKRAKLNGLPENSEKLHLKVIHKSGTAAVLVMAVKPTKQYVIDL</sequence>
<feature type="domain" description="Protein kinase" evidence="11">
    <location>
        <begin position="167"/>
        <end position="528"/>
    </location>
</feature>
<reference evidence="12 13" key="1">
    <citation type="journal article" date="2012" name="PLoS Pathog.">
        <title>Comparative pathogenomics reveals horizontally acquired novel virulence genes in fungi infecting cereal hosts.</title>
        <authorList>
            <person name="Gardiner D.M."/>
            <person name="McDonald M.C."/>
            <person name="Covarelli L."/>
            <person name="Solomon P.S."/>
            <person name="Rusu A.G."/>
            <person name="Marshall M."/>
            <person name="Kazan K."/>
            <person name="Chakraborty S."/>
            <person name="McDonald B.A."/>
            <person name="Manners J.M."/>
        </authorList>
    </citation>
    <scope>NUCLEOTIDE SEQUENCE [LARGE SCALE GENOMIC DNA]</scope>
    <source>
        <strain evidence="12 13">CS3096</strain>
    </source>
</reference>
<dbReference type="Proteomes" id="UP000007978">
    <property type="component" value="Chromosome 1"/>
</dbReference>
<dbReference type="EMBL" id="AFNW01000605">
    <property type="protein sequence ID" value="EKJ68376.1"/>
    <property type="molecule type" value="Genomic_DNA"/>
</dbReference>
<organism evidence="12 13">
    <name type="scientific">Fusarium pseudograminearum (strain CS3096)</name>
    <name type="common">Wheat and barley crown-rot fungus</name>
    <dbReference type="NCBI Taxonomy" id="1028729"/>
    <lineage>
        <taxon>Eukaryota</taxon>
        <taxon>Fungi</taxon>
        <taxon>Dikarya</taxon>
        <taxon>Ascomycota</taxon>
        <taxon>Pezizomycotina</taxon>
        <taxon>Sordariomycetes</taxon>
        <taxon>Hypocreomycetidae</taxon>
        <taxon>Hypocreales</taxon>
        <taxon>Nectriaceae</taxon>
        <taxon>Fusarium</taxon>
    </lineage>
</organism>
<evidence type="ECO:0000256" key="4">
    <source>
        <dbReference type="ARBA" id="ARBA00013948"/>
    </source>
</evidence>
<dbReference type="GeneID" id="20370001"/>
<dbReference type="SUPFAM" id="SSF56112">
    <property type="entry name" value="Protein kinase-like (PK-like)"/>
    <property type="match status" value="1"/>
</dbReference>
<feature type="region of interest" description="Disordered" evidence="10">
    <location>
        <begin position="379"/>
        <end position="413"/>
    </location>
</feature>
<dbReference type="OrthoDB" id="5986190at2759"/>
<accession>K3UAN3</accession>